<evidence type="ECO:0000256" key="1">
    <source>
        <dbReference type="SAM" id="MobiDB-lite"/>
    </source>
</evidence>
<feature type="region of interest" description="Disordered" evidence="1">
    <location>
        <begin position="47"/>
        <end position="302"/>
    </location>
</feature>
<feature type="region of interest" description="Disordered" evidence="1">
    <location>
        <begin position="331"/>
        <end position="351"/>
    </location>
</feature>
<gene>
    <name evidence="2" type="ORF">HPB48_017796</name>
</gene>
<dbReference type="AlphaFoldDB" id="A0A9J6FV05"/>
<feature type="compositionally biased region" description="Polar residues" evidence="1">
    <location>
        <begin position="221"/>
        <end position="240"/>
    </location>
</feature>
<feature type="compositionally biased region" description="Basic and acidic residues" evidence="1">
    <location>
        <begin position="59"/>
        <end position="78"/>
    </location>
</feature>
<evidence type="ECO:0000313" key="2">
    <source>
        <dbReference type="EMBL" id="KAH9366627.1"/>
    </source>
</evidence>
<feature type="region of interest" description="Disordered" evidence="1">
    <location>
        <begin position="1"/>
        <end position="27"/>
    </location>
</feature>
<name>A0A9J6FV05_HAELO</name>
<feature type="compositionally biased region" description="Basic residues" evidence="1">
    <location>
        <begin position="111"/>
        <end position="133"/>
    </location>
</feature>
<protein>
    <submittedName>
        <fullName evidence="2">Uncharacterized protein</fullName>
    </submittedName>
</protein>
<proteinExistence type="predicted"/>
<reference evidence="2 3" key="1">
    <citation type="journal article" date="2020" name="Cell">
        <title>Large-Scale Comparative Analyses of Tick Genomes Elucidate Their Genetic Diversity and Vector Capacities.</title>
        <authorList>
            <consortium name="Tick Genome and Microbiome Consortium (TIGMIC)"/>
            <person name="Jia N."/>
            <person name="Wang J."/>
            <person name="Shi W."/>
            <person name="Du L."/>
            <person name="Sun Y."/>
            <person name="Zhan W."/>
            <person name="Jiang J.F."/>
            <person name="Wang Q."/>
            <person name="Zhang B."/>
            <person name="Ji P."/>
            <person name="Bell-Sakyi L."/>
            <person name="Cui X.M."/>
            <person name="Yuan T.T."/>
            <person name="Jiang B.G."/>
            <person name="Yang W.F."/>
            <person name="Lam T.T."/>
            <person name="Chang Q.C."/>
            <person name="Ding S.J."/>
            <person name="Wang X.J."/>
            <person name="Zhu J.G."/>
            <person name="Ruan X.D."/>
            <person name="Zhao L."/>
            <person name="Wei J.T."/>
            <person name="Ye R.Z."/>
            <person name="Que T.C."/>
            <person name="Du C.H."/>
            <person name="Zhou Y.H."/>
            <person name="Cheng J.X."/>
            <person name="Dai P.F."/>
            <person name="Guo W.B."/>
            <person name="Han X.H."/>
            <person name="Huang E.J."/>
            <person name="Li L.F."/>
            <person name="Wei W."/>
            <person name="Gao Y.C."/>
            <person name="Liu J.Z."/>
            <person name="Shao H.Z."/>
            <person name="Wang X."/>
            <person name="Wang C.C."/>
            <person name="Yang T.C."/>
            <person name="Huo Q.B."/>
            <person name="Li W."/>
            <person name="Chen H.Y."/>
            <person name="Chen S.E."/>
            <person name="Zhou L.G."/>
            <person name="Ni X.B."/>
            <person name="Tian J.H."/>
            <person name="Sheng Y."/>
            <person name="Liu T."/>
            <person name="Pan Y.S."/>
            <person name="Xia L.Y."/>
            <person name="Li J."/>
            <person name="Zhao F."/>
            <person name="Cao W.C."/>
        </authorList>
    </citation>
    <scope>NUCLEOTIDE SEQUENCE [LARGE SCALE GENOMIC DNA]</scope>
    <source>
        <strain evidence="2">HaeL-2018</strain>
    </source>
</reference>
<accession>A0A9J6FV05</accession>
<keyword evidence="3" id="KW-1185">Reference proteome</keyword>
<feature type="compositionally biased region" description="Basic and acidic residues" evidence="1">
    <location>
        <begin position="170"/>
        <end position="188"/>
    </location>
</feature>
<sequence length="351" mass="39579">MASAMDTDHAPDREQAEPQNFHMHLDQRDGRTVIAVAGEDLQECDTAGWTLAARRPTTSHRDPQPPRATERTCTEQKPRQFPTSRNSRSTGEEPQLHAAKPRPPGSLGLRQARKPQQKRSNARRGSRTGRKASRSCERVKWSDVVMNPKQGTSPPKQHKTAMQALQEENAELKAEIRRLDQRLEEALRHLRNPPEQQREQPKAAATAPQPEWEQGRVPRPQSLTPRHQQPPQHTARNTGKSPAYLPSPTNEQACPQTRSKACTPPNLPRGEHGKNKTTNPPPPPPSLPTMRPNPRSTSGISSAVRLRMCTERIDRLEKRMDAFEHRVNGRFHHHRAPPGRAPRLPISQARP</sequence>
<dbReference type="VEuPathDB" id="VectorBase:HLOH_056522"/>
<organism evidence="2 3">
    <name type="scientific">Haemaphysalis longicornis</name>
    <name type="common">Bush tick</name>
    <dbReference type="NCBI Taxonomy" id="44386"/>
    <lineage>
        <taxon>Eukaryota</taxon>
        <taxon>Metazoa</taxon>
        <taxon>Ecdysozoa</taxon>
        <taxon>Arthropoda</taxon>
        <taxon>Chelicerata</taxon>
        <taxon>Arachnida</taxon>
        <taxon>Acari</taxon>
        <taxon>Parasitiformes</taxon>
        <taxon>Ixodida</taxon>
        <taxon>Ixodoidea</taxon>
        <taxon>Ixodidae</taxon>
        <taxon>Haemaphysalinae</taxon>
        <taxon>Haemaphysalis</taxon>
    </lineage>
</organism>
<dbReference type="EMBL" id="JABSTR010000004">
    <property type="protein sequence ID" value="KAH9366627.1"/>
    <property type="molecule type" value="Genomic_DNA"/>
</dbReference>
<comment type="caution">
    <text evidence="2">The sequence shown here is derived from an EMBL/GenBank/DDBJ whole genome shotgun (WGS) entry which is preliminary data.</text>
</comment>
<dbReference type="Proteomes" id="UP000821853">
    <property type="component" value="Chromosome 2"/>
</dbReference>
<evidence type="ECO:0000313" key="3">
    <source>
        <dbReference type="Proteomes" id="UP000821853"/>
    </source>
</evidence>
<feature type="compositionally biased region" description="Polar residues" evidence="1">
    <location>
        <begin position="247"/>
        <end position="260"/>
    </location>
</feature>
<feature type="compositionally biased region" description="Basic and acidic residues" evidence="1">
    <location>
        <begin position="1"/>
        <end position="16"/>
    </location>
</feature>